<feature type="compositionally biased region" description="Basic residues" evidence="1">
    <location>
        <begin position="231"/>
        <end position="241"/>
    </location>
</feature>
<feature type="region of interest" description="Disordered" evidence="1">
    <location>
        <begin position="500"/>
        <end position="586"/>
    </location>
</feature>
<keyword evidence="3" id="KW-1185">Reference proteome</keyword>
<comment type="caution">
    <text evidence="2">The sequence shown here is derived from an EMBL/GenBank/DDBJ whole genome shotgun (WGS) entry which is preliminary data.</text>
</comment>
<evidence type="ECO:0000256" key="1">
    <source>
        <dbReference type="SAM" id="MobiDB-lite"/>
    </source>
</evidence>
<feature type="region of interest" description="Disordered" evidence="1">
    <location>
        <begin position="1340"/>
        <end position="1594"/>
    </location>
</feature>
<feature type="compositionally biased region" description="Acidic residues" evidence="1">
    <location>
        <begin position="576"/>
        <end position="586"/>
    </location>
</feature>
<feature type="region of interest" description="Disordered" evidence="1">
    <location>
        <begin position="982"/>
        <end position="1001"/>
    </location>
</feature>
<feature type="compositionally biased region" description="Polar residues" evidence="1">
    <location>
        <begin position="1344"/>
        <end position="1360"/>
    </location>
</feature>
<feature type="compositionally biased region" description="Polar residues" evidence="1">
    <location>
        <begin position="655"/>
        <end position="667"/>
    </location>
</feature>
<feature type="region of interest" description="Disordered" evidence="1">
    <location>
        <begin position="896"/>
        <end position="961"/>
    </location>
</feature>
<feature type="compositionally biased region" description="Basic and acidic residues" evidence="1">
    <location>
        <begin position="830"/>
        <end position="839"/>
    </location>
</feature>
<name>A0A9D4SMZ1_RHISA</name>
<feature type="compositionally biased region" description="Basic and acidic residues" evidence="1">
    <location>
        <begin position="445"/>
        <end position="466"/>
    </location>
</feature>
<feature type="compositionally biased region" description="Polar residues" evidence="1">
    <location>
        <begin position="1539"/>
        <end position="1578"/>
    </location>
</feature>
<feature type="compositionally biased region" description="Low complexity" evidence="1">
    <location>
        <begin position="554"/>
        <end position="567"/>
    </location>
</feature>
<feature type="compositionally biased region" description="Basic and acidic residues" evidence="1">
    <location>
        <begin position="623"/>
        <end position="635"/>
    </location>
</feature>
<feature type="compositionally biased region" description="Polar residues" evidence="1">
    <location>
        <begin position="720"/>
        <end position="730"/>
    </location>
</feature>
<proteinExistence type="predicted"/>
<feature type="compositionally biased region" description="Low complexity" evidence="1">
    <location>
        <begin position="668"/>
        <end position="701"/>
    </location>
</feature>
<feature type="compositionally biased region" description="Polar residues" evidence="1">
    <location>
        <begin position="1173"/>
        <end position="1205"/>
    </location>
</feature>
<protein>
    <submittedName>
        <fullName evidence="2">Uncharacterized protein</fullName>
    </submittedName>
</protein>
<feature type="compositionally biased region" description="Polar residues" evidence="1">
    <location>
        <begin position="1437"/>
        <end position="1447"/>
    </location>
</feature>
<feature type="compositionally biased region" description="Basic and acidic residues" evidence="1">
    <location>
        <begin position="1108"/>
        <end position="1117"/>
    </location>
</feature>
<dbReference type="Proteomes" id="UP000821837">
    <property type="component" value="Unassembled WGS sequence"/>
</dbReference>
<evidence type="ECO:0000313" key="3">
    <source>
        <dbReference type="Proteomes" id="UP000821837"/>
    </source>
</evidence>
<accession>A0A9D4SMZ1</accession>
<evidence type="ECO:0000313" key="2">
    <source>
        <dbReference type="EMBL" id="KAH7935958.1"/>
    </source>
</evidence>
<gene>
    <name evidence="2" type="ORF">HPB52_015572</name>
</gene>
<dbReference type="VEuPathDB" id="VectorBase:RSAN_037990"/>
<sequence>MSDAPKKAAKRLIKWRDSARRQLSTASCSDDLASALQFVLRNVAKTFRAVLLSSDDDQLSRDLNDVLCHVSSHLYLRSRSLLADRSSRFDYWAHQCAVLSYLLDLSLVRDDPGAFTKICFVLSKNKHAVWDVLVQTSAISSASDLQSKLVDLFRRFAAYCPRTCASAELYFKFVVCAACLARRLPERGWKTVKPVVPLDRARGVRLRGMVRRAAGLGRATPSVRGADVSCQRRRATPRRPPKSTVFRIADEEVPEREQDAKVAEVEDEQLQAILDATLSRLQSNFATPHASEAEPNSEVISDISNSPLNTRVFLDRLLRNSAGDTGDGELLKNAESPTKKLGSRQHESVEGVNNSAENEAVTAALAKAHEDESSDEENGVECSAPQKAVPSNSGSSVGHPAQQAKSSDKEVCVKHSATQEESSNEKGSVEDSALQEAEPSDGEGSVDHSTRQDAEFSDKCSVEHPAHPQPGQPAVFSEMADEIPCGQRSPCALSLLDMHLSPPESDKYNSLSPVIQGSHPAAESDADTLEIQSNDEGVASCRQRAPRLSQATTVSVSSQRRSPSPFSKLRERVMSFEEDSDDETDAVDFRRKKTSAALPQSPFKLPLLKKPGTSALCKSVKSKRQDGRCSSDKRNSPSKSQPARRRVRSRGSVSPQVKQVAMSNKWQVSVSDSDSADAATSDIASVSLRSSVVGSSNVSAAKAKDLSPGNKKASTRRNSPRTSLPTNKSSKLPEANKTSELERNGASGLDSDVCQEDENKPLVSGKQTRESPANVEKVVTLKTSLPNRRKDTPRPPPLTSDLALREKATLKLSSSHDSDGASVIVNKESGSSEHSRQNKDSAMQPLESVVSTRRLSARSCARRLVLGQQNEVSDSNSSSTCIDVNGRTVQSIDVASLSTGVERQDDSKNANLTPEKPCAPAKRSSGHLAHRIEASTRPGDLSDNGIEHDAPRKHPCPKSPTEMAISSMIKQKPGIEAVGASTSRTGQLASGSGYGSSPSPIRGKTPAYAVNETGQAKHGVLTRSARRQLSFAIDKTSLSKVGRTTRSSRVVGPDVESCGNSGDTTTKSRLRENIEPPPLKARRRVLQDSINDGDSVSDLLSTQGEEAITEKESENENKGVGSPSPTVTKCPAITVGRLQSNETESAATVSGSRNMPRTRSVTVSLKGREEVQVPSTTCDVSHASKQQLEGSNTGHIAGSSRSPLRTPSKRRRVAEAGANVTPPLETTERDLSQTNDGLGGLTQVPLLRNVNASSDSLSSNEEKEFVCAMRQRTQSLRRLPSRRCSQRNNEEDFVIDVDAMVRSFSDSDDGDPSYEVRETNLDASIARLRRLKVPLYALQEEQSRPQSAASSYKVASTSARRTGRLSLTAIRASQSENSASTQSSRSPRFSPAPTTSSGITDAQSPSSNFCTCQSPSRHTRSFGTGPIGAAMEKQAEQDVQSQFQSNVGAPPVHTDTATSAEKTPVLRRSTRVGTKRDTPAWPTRSNHLTSKVPAAAKGPRHPSKDLDVFTQEQTSRATKRSKNSKMSPLLKTHTEPSDESLNAAEQESVTDKASSAICSTCNRSVNSPSTQDSGTMTDDSYLHDEDAFSDSPRLELPGHLANTVQQVKMQVFQ</sequence>
<feature type="compositionally biased region" description="Polar residues" evidence="1">
    <location>
        <begin position="1392"/>
        <end position="1416"/>
    </location>
</feature>
<reference evidence="2" key="1">
    <citation type="journal article" date="2020" name="Cell">
        <title>Large-Scale Comparative Analyses of Tick Genomes Elucidate Their Genetic Diversity and Vector Capacities.</title>
        <authorList>
            <consortium name="Tick Genome and Microbiome Consortium (TIGMIC)"/>
            <person name="Jia N."/>
            <person name="Wang J."/>
            <person name="Shi W."/>
            <person name="Du L."/>
            <person name="Sun Y."/>
            <person name="Zhan W."/>
            <person name="Jiang J.F."/>
            <person name="Wang Q."/>
            <person name="Zhang B."/>
            <person name="Ji P."/>
            <person name="Bell-Sakyi L."/>
            <person name="Cui X.M."/>
            <person name="Yuan T.T."/>
            <person name="Jiang B.G."/>
            <person name="Yang W.F."/>
            <person name="Lam T.T."/>
            <person name="Chang Q.C."/>
            <person name="Ding S.J."/>
            <person name="Wang X.J."/>
            <person name="Zhu J.G."/>
            <person name="Ruan X.D."/>
            <person name="Zhao L."/>
            <person name="Wei J.T."/>
            <person name="Ye R.Z."/>
            <person name="Que T.C."/>
            <person name="Du C.H."/>
            <person name="Zhou Y.H."/>
            <person name="Cheng J.X."/>
            <person name="Dai P.F."/>
            <person name="Guo W.B."/>
            <person name="Han X.H."/>
            <person name="Huang E.J."/>
            <person name="Li L.F."/>
            <person name="Wei W."/>
            <person name="Gao Y.C."/>
            <person name="Liu J.Z."/>
            <person name="Shao H.Z."/>
            <person name="Wang X."/>
            <person name="Wang C.C."/>
            <person name="Yang T.C."/>
            <person name="Huo Q.B."/>
            <person name="Li W."/>
            <person name="Chen H.Y."/>
            <person name="Chen S.E."/>
            <person name="Zhou L.G."/>
            <person name="Ni X.B."/>
            <person name="Tian J.H."/>
            <person name="Sheng Y."/>
            <person name="Liu T."/>
            <person name="Pan Y.S."/>
            <person name="Xia L.Y."/>
            <person name="Li J."/>
            <person name="Zhao F."/>
            <person name="Cao W.C."/>
        </authorList>
    </citation>
    <scope>NUCLEOTIDE SEQUENCE</scope>
    <source>
        <strain evidence="2">Rsan-2018</strain>
    </source>
</reference>
<reference evidence="2" key="2">
    <citation type="submission" date="2021-09" db="EMBL/GenBank/DDBJ databases">
        <authorList>
            <person name="Jia N."/>
            <person name="Wang J."/>
            <person name="Shi W."/>
            <person name="Du L."/>
            <person name="Sun Y."/>
            <person name="Zhan W."/>
            <person name="Jiang J."/>
            <person name="Wang Q."/>
            <person name="Zhang B."/>
            <person name="Ji P."/>
            <person name="Sakyi L.B."/>
            <person name="Cui X."/>
            <person name="Yuan T."/>
            <person name="Jiang B."/>
            <person name="Yang W."/>
            <person name="Lam T.T.-Y."/>
            <person name="Chang Q."/>
            <person name="Ding S."/>
            <person name="Wang X."/>
            <person name="Zhu J."/>
            <person name="Ruan X."/>
            <person name="Zhao L."/>
            <person name="Wei J."/>
            <person name="Que T."/>
            <person name="Du C."/>
            <person name="Cheng J."/>
            <person name="Dai P."/>
            <person name="Han X."/>
            <person name="Huang E."/>
            <person name="Gao Y."/>
            <person name="Liu J."/>
            <person name="Shao H."/>
            <person name="Ye R."/>
            <person name="Li L."/>
            <person name="Wei W."/>
            <person name="Wang X."/>
            <person name="Wang C."/>
            <person name="Huo Q."/>
            <person name="Li W."/>
            <person name="Guo W."/>
            <person name="Chen H."/>
            <person name="Chen S."/>
            <person name="Zhou L."/>
            <person name="Zhou L."/>
            <person name="Ni X."/>
            <person name="Tian J."/>
            <person name="Zhou Y."/>
            <person name="Sheng Y."/>
            <person name="Liu T."/>
            <person name="Pan Y."/>
            <person name="Xia L."/>
            <person name="Li J."/>
            <person name="Zhao F."/>
            <person name="Cao W."/>
        </authorList>
    </citation>
    <scope>NUCLEOTIDE SEQUENCE</scope>
    <source>
        <strain evidence="2">Rsan-2018</strain>
        <tissue evidence="2">Larvae</tissue>
    </source>
</reference>
<organism evidence="2 3">
    <name type="scientific">Rhipicephalus sanguineus</name>
    <name type="common">Brown dog tick</name>
    <name type="synonym">Ixodes sanguineus</name>
    <dbReference type="NCBI Taxonomy" id="34632"/>
    <lineage>
        <taxon>Eukaryota</taxon>
        <taxon>Metazoa</taxon>
        <taxon>Ecdysozoa</taxon>
        <taxon>Arthropoda</taxon>
        <taxon>Chelicerata</taxon>
        <taxon>Arachnida</taxon>
        <taxon>Acari</taxon>
        <taxon>Parasitiformes</taxon>
        <taxon>Ixodida</taxon>
        <taxon>Ixodoidea</taxon>
        <taxon>Ixodidae</taxon>
        <taxon>Rhipicephalinae</taxon>
        <taxon>Rhipicephalus</taxon>
        <taxon>Rhipicephalus</taxon>
    </lineage>
</organism>
<feature type="compositionally biased region" description="Low complexity" evidence="1">
    <location>
        <begin position="1372"/>
        <end position="1386"/>
    </location>
</feature>
<feature type="compositionally biased region" description="Basic and acidic residues" evidence="1">
    <location>
        <begin position="803"/>
        <end position="819"/>
    </location>
</feature>
<feature type="region of interest" description="Disordered" evidence="1">
    <location>
        <begin position="321"/>
        <end position="481"/>
    </location>
</feature>
<dbReference type="EMBL" id="JABSTV010001255">
    <property type="protein sequence ID" value="KAH7935958.1"/>
    <property type="molecule type" value="Genomic_DNA"/>
</dbReference>
<feature type="region of interest" description="Disordered" evidence="1">
    <location>
        <begin position="1041"/>
        <end position="1077"/>
    </location>
</feature>
<feature type="region of interest" description="Disordered" evidence="1">
    <location>
        <begin position="221"/>
        <end position="263"/>
    </location>
</feature>
<feature type="region of interest" description="Disordered" evidence="1">
    <location>
        <begin position="1105"/>
        <end position="1242"/>
    </location>
</feature>
<feature type="compositionally biased region" description="Polar residues" evidence="1">
    <location>
        <begin position="1137"/>
        <end position="1163"/>
    </location>
</feature>
<feature type="compositionally biased region" description="Polar residues" evidence="1">
    <location>
        <begin position="1058"/>
        <end position="1067"/>
    </location>
</feature>
<feature type="region of interest" description="Disordered" evidence="1">
    <location>
        <begin position="615"/>
        <end position="854"/>
    </location>
</feature>